<feature type="region of interest" description="Disordered" evidence="1">
    <location>
        <begin position="88"/>
        <end position="125"/>
    </location>
</feature>
<organism evidence="2 3">
    <name type="scientific">Piedraia hortae CBS 480.64</name>
    <dbReference type="NCBI Taxonomy" id="1314780"/>
    <lineage>
        <taxon>Eukaryota</taxon>
        <taxon>Fungi</taxon>
        <taxon>Dikarya</taxon>
        <taxon>Ascomycota</taxon>
        <taxon>Pezizomycotina</taxon>
        <taxon>Dothideomycetes</taxon>
        <taxon>Dothideomycetidae</taxon>
        <taxon>Capnodiales</taxon>
        <taxon>Piedraiaceae</taxon>
        <taxon>Piedraia</taxon>
    </lineage>
</organism>
<name>A0A6A7BR45_9PEZI</name>
<keyword evidence="3" id="KW-1185">Reference proteome</keyword>
<feature type="region of interest" description="Disordered" evidence="1">
    <location>
        <begin position="180"/>
        <end position="205"/>
    </location>
</feature>
<protein>
    <submittedName>
        <fullName evidence="2">Uncharacterized protein</fullName>
    </submittedName>
</protein>
<gene>
    <name evidence="2" type="ORF">K470DRAFT_267002</name>
</gene>
<feature type="compositionally biased region" description="Polar residues" evidence="1">
    <location>
        <begin position="181"/>
        <end position="200"/>
    </location>
</feature>
<evidence type="ECO:0000313" key="2">
    <source>
        <dbReference type="EMBL" id="KAF2857235.1"/>
    </source>
</evidence>
<accession>A0A6A7BR45</accession>
<dbReference type="AlphaFoldDB" id="A0A6A7BR45"/>
<dbReference type="EMBL" id="MU006057">
    <property type="protein sequence ID" value="KAF2857235.1"/>
    <property type="molecule type" value="Genomic_DNA"/>
</dbReference>
<evidence type="ECO:0000313" key="3">
    <source>
        <dbReference type="Proteomes" id="UP000799421"/>
    </source>
</evidence>
<proteinExistence type="predicted"/>
<evidence type="ECO:0000256" key="1">
    <source>
        <dbReference type="SAM" id="MobiDB-lite"/>
    </source>
</evidence>
<feature type="compositionally biased region" description="Low complexity" evidence="1">
    <location>
        <begin position="112"/>
        <end position="124"/>
    </location>
</feature>
<dbReference type="OrthoDB" id="3870679at2759"/>
<dbReference type="Proteomes" id="UP000799421">
    <property type="component" value="Unassembled WGS sequence"/>
</dbReference>
<sequence length="444" mass="48954">MPAYRRHHTTTFTANSSGCERNAPADATCEWQSACSGKRTSVGWALARNALKIPQSPLSLIESRPSCSPDQDISTELHKQSVSLDDAQPCKLIFPPTPQTLVRSDESEAEHSPSTPTSTPASSSLFKASYSRGITTNYIMTPSPSPHANIESHESNLCFTSLQPPLPSSAETFPSAESFHSARQSPSSFHSEGVITQSGDPRNELEVSEDNQDTLFDGPSPFTLEARQLGRPRCDRLDSDFGNLVSYISKEDLNDAAASADKTNDTSYEQTCQGSAMHHSLPAERNITPSESYFPDLMLRMHKLRRMPKIQSLRSLSGGFRAVSDGDNATTPQPRLIRRKPLPDRRLVSEPIKLHHTPSIEQESWGLHIPKTRERAAFEALSCKVTPLRSHSAAAVEKPKPRPRSLRHSQGNIEEILFRSSSAPFQGMRSNVEMAFVLPNNVVD</sequence>
<reference evidence="2" key="1">
    <citation type="journal article" date="2020" name="Stud. Mycol.">
        <title>101 Dothideomycetes genomes: a test case for predicting lifestyles and emergence of pathogens.</title>
        <authorList>
            <person name="Haridas S."/>
            <person name="Albert R."/>
            <person name="Binder M."/>
            <person name="Bloem J."/>
            <person name="Labutti K."/>
            <person name="Salamov A."/>
            <person name="Andreopoulos B."/>
            <person name="Baker S."/>
            <person name="Barry K."/>
            <person name="Bills G."/>
            <person name="Bluhm B."/>
            <person name="Cannon C."/>
            <person name="Castanera R."/>
            <person name="Culley D."/>
            <person name="Daum C."/>
            <person name="Ezra D."/>
            <person name="Gonzalez J."/>
            <person name="Henrissat B."/>
            <person name="Kuo A."/>
            <person name="Liang C."/>
            <person name="Lipzen A."/>
            <person name="Lutzoni F."/>
            <person name="Magnuson J."/>
            <person name="Mondo S."/>
            <person name="Nolan M."/>
            <person name="Ohm R."/>
            <person name="Pangilinan J."/>
            <person name="Park H.-J."/>
            <person name="Ramirez L."/>
            <person name="Alfaro M."/>
            <person name="Sun H."/>
            <person name="Tritt A."/>
            <person name="Yoshinaga Y."/>
            <person name="Zwiers L.-H."/>
            <person name="Turgeon B."/>
            <person name="Goodwin S."/>
            <person name="Spatafora J."/>
            <person name="Crous P."/>
            <person name="Grigoriev I."/>
        </authorList>
    </citation>
    <scope>NUCLEOTIDE SEQUENCE</scope>
    <source>
        <strain evidence="2">CBS 480.64</strain>
    </source>
</reference>